<protein>
    <recommendedName>
        <fullName evidence="1">KAP NTPase domain-containing protein</fullName>
    </recommendedName>
</protein>
<reference evidence="2" key="1">
    <citation type="submission" date="2022-06" db="EMBL/GenBank/DDBJ databases">
        <title>Dynamics of rice microbiomes reveals core vertical transmitted seed endophytes.</title>
        <authorList>
            <person name="Liao K."/>
            <person name="Zhang X."/>
        </authorList>
    </citation>
    <scope>NUCLEOTIDE SEQUENCE</scope>
    <source>
        <strain evidence="2">JT1-17</strain>
    </source>
</reference>
<name>A0AAJ1D2V5_PANAN</name>
<evidence type="ECO:0000259" key="1">
    <source>
        <dbReference type="Pfam" id="PF07693"/>
    </source>
</evidence>
<dbReference type="SUPFAM" id="SSF52540">
    <property type="entry name" value="P-loop containing nucleoside triphosphate hydrolases"/>
    <property type="match status" value="1"/>
</dbReference>
<dbReference type="Pfam" id="PF07693">
    <property type="entry name" value="KAP_NTPase"/>
    <property type="match status" value="1"/>
</dbReference>
<accession>A0AAJ1D2V5</accession>
<dbReference type="RefSeq" id="WP_028722249.1">
    <property type="nucleotide sequence ID" value="NZ_JANFVX010000025.1"/>
</dbReference>
<dbReference type="AlphaFoldDB" id="A0AAJ1D2V5"/>
<sequence>MTVRESGFSAGTEAPVSRAEEDRYGFEGVAAGLVRSILALDNDVSTVIGIEGKWGAGKTSLLRLLMNKLEDLKPDGTYVLHLAPWLTAHGTSPVDSLLLPVAAILREEEERRQPPPRNLWQKCQRRIRRGRNTGAALDMLNYLRQTSGRLAPLAEFAGNFVPGLGMAAKGMETLAKLDLSSRQQTASDLHASLDKKIRLLDLNFIVIIDDLDRLEPAQAVEVLRLVRSVADFSRFRYVMCYDRDVLAHAVQRHLGVSDGALYMQKIIQLSFSLPRPESFDLRREFRTGAAALFSAVNGCNMGAAAESDLAEVIDVYGEMLSTPREVNQTLNALRFRYAGLRDYVYFPDLCLLQLLRVVNPGLYEWAEHYLTERAVIATGDASISDGEMEKMSSELQTHLSRFHITRARHGWSLGRWLPGINGYNKEYSLFGQVPDEEKLTIERRLGSLVYWRYYFSFSAPQNVLPEKSILDIMLLAGTEPRMLEKRLLESISSNGVSTRTWFEHIITRLTPRMTGDAPWEQLEGLLGFFFNSGDRVKKAFVERSAFFIMRDTGADVLVSQLISQMLKRDRERTLTTLGSLFVKGKAIMWSAEFMQDLLWQHGLAGDSPVSEHERLLTRLEVETLRHALSCRLDSPAVKQTVMRHDRLLGYMYACRDIQGVESVRRWIDEVSQSDSVFLDLLLKLRSTVSSSHSGIHHKLDLSAVSVFFQDKGSIESRVNQIDATGRYQDQISEVRAAISLNRHF</sequence>
<evidence type="ECO:0000313" key="3">
    <source>
        <dbReference type="Proteomes" id="UP001208888"/>
    </source>
</evidence>
<evidence type="ECO:0000313" key="2">
    <source>
        <dbReference type="EMBL" id="MCW0346223.1"/>
    </source>
</evidence>
<dbReference type="InterPro" id="IPR052754">
    <property type="entry name" value="NTPase_KAP_P-loop"/>
</dbReference>
<dbReference type="EMBL" id="JANFVX010000025">
    <property type="protein sequence ID" value="MCW0346223.1"/>
    <property type="molecule type" value="Genomic_DNA"/>
</dbReference>
<feature type="domain" description="KAP NTPase" evidence="1">
    <location>
        <begin position="29"/>
        <end position="338"/>
    </location>
</feature>
<dbReference type="Gene3D" id="3.40.50.300">
    <property type="entry name" value="P-loop containing nucleotide triphosphate hydrolases"/>
    <property type="match status" value="1"/>
</dbReference>
<gene>
    <name evidence="2" type="ORF">NB703_004316</name>
</gene>
<dbReference type="InterPro" id="IPR011646">
    <property type="entry name" value="KAP_P-loop"/>
</dbReference>
<dbReference type="PANTHER" id="PTHR22674">
    <property type="entry name" value="NTPASE, KAP FAMILY P-LOOP DOMAIN-CONTAINING 1"/>
    <property type="match status" value="1"/>
</dbReference>
<comment type="caution">
    <text evidence="2">The sequence shown here is derived from an EMBL/GenBank/DDBJ whole genome shotgun (WGS) entry which is preliminary data.</text>
</comment>
<proteinExistence type="predicted"/>
<organism evidence="2 3">
    <name type="scientific">Pantoea ananas</name>
    <name type="common">Erwinia uredovora</name>
    <dbReference type="NCBI Taxonomy" id="553"/>
    <lineage>
        <taxon>Bacteria</taxon>
        <taxon>Pseudomonadati</taxon>
        <taxon>Pseudomonadota</taxon>
        <taxon>Gammaproteobacteria</taxon>
        <taxon>Enterobacterales</taxon>
        <taxon>Erwiniaceae</taxon>
        <taxon>Pantoea</taxon>
    </lineage>
</organism>
<dbReference type="InterPro" id="IPR027417">
    <property type="entry name" value="P-loop_NTPase"/>
</dbReference>
<dbReference type="Proteomes" id="UP001208888">
    <property type="component" value="Unassembled WGS sequence"/>
</dbReference>
<dbReference type="PANTHER" id="PTHR22674:SF6">
    <property type="entry name" value="NTPASE KAP FAMILY P-LOOP DOMAIN-CONTAINING PROTEIN 1"/>
    <property type="match status" value="1"/>
</dbReference>